<dbReference type="SUPFAM" id="SSF81383">
    <property type="entry name" value="F-box domain"/>
    <property type="match status" value="1"/>
</dbReference>
<dbReference type="Pfam" id="PF00646">
    <property type="entry name" value="F-box"/>
    <property type="match status" value="1"/>
</dbReference>
<dbReference type="PANTHER" id="PTHR31900">
    <property type="entry name" value="F-BOX/RNI SUPERFAMILY PROTEIN-RELATED"/>
    <property type="match status" value="1"/>
</dbReference>
<name>A0ABD1HD88_SALDI</name>
<organism evidence="2 3">
    <name type="scientific">Salvia divinorum</name>
    <name type="common">Maria pastora</name>
    <name type="synonym">Diviner's sage</name>
    <dbReference type="NCBI Taxonomy" id="28513"/>
    <lineage>
        <taxon>Eukaryota</taxon>
        <taxon>Viridiplantae</taxon>
        <taxon>Streptophyta</taxon>
        <taxon>Embryophyta</taxon>
        <taxon>Tracheophyta</taxon>
        <taxon>Spermatophyta</taxon>
        <taxon>Magnoliopsida</taxon>
        <taxon>eudicotyledons</taxon>
        <taxon>Gunneridae</taxon>
        <taxon>Pentapetalae</taxon>
        <taxon>asterids</taxon>
        <taxon>lamiids</taxon>
        <taxon>Lamiales</taxon>
        <taxon>Lamiaceae</taxon>
        <taxon>Nepetoideae</taxon>
        <taxon>Mentheae</taxon>
        <taxon>Salviinae</taxon>
        <taxon>Salvia</taxon>
        <taxon>Salvia subgen. Calosphace</taxon>
    </lineage>
</organism>
<accession>A0ABD1HD88</accession>
<proteinExistence type="predicted"/>
<reference evidence="2 3" key="1">
    <citation type="submission" date="2024-06" db="EMBL/GenBank/DDBJ databases">
        <title>A chromosome level genome sequence of Diviner's sage (Salvia divinorum).</title>
        <authorList>
            <person name="Ford S.A."/>
            <person name="Ro D.-K."/>
            <person name="Ness R.W."/>
            <person name="Phillips M.A."/>
        </authorList>
    </citation>
    <scope>NUCLEOTIDE SEQUENCE [LARGE SCALE GENOMIC DNA]</scope>
    <source>
        <strain evidence="2">SAF-2024a</strain>
        <tissue evidence="2">Leaf</tissue>
    </source>
</reference>
<dbReference type="Gene3D" id="3.80.10.10">
    <property type="entry name" value="Ribonuclease Inhibitor"/>
    <property type="match status" value="1"/>
</dbReference>
<dbReference type="SUPFAM" id="SSF52047">
    <property type="entry name" value="RNI-like"/>
    <property type="match status" value="1"/>
</dbReference>
<protein>
    <submittedName>
        <fullName evidence="2">F-box protein</fullName>
    </submittedName>
</protein>
<dbReference type="PANTHER" id="PTHR31900:SF30">
    <property type="entry name" value="SUPERFAMILY PROTEIN, PUTATIVE-RELATED"/>
    <property type="match status" value="1"/>
</dbReference>
<dbReference type="InterPro" id="IPR036047">
    <property type="entry name" value="F-box-like_dom_sf"/>
</dbReference>
<dbReference type="PROSITE" id="PS50181">
    <property type="entry name" value="FBOX"/>
    <property type="match status" value="1"/>
</dbReference>
<gene>
    <name evidence="2" type="ORF">AAHA92_13706</name>
</gene>
<feature type="domain" description="F-box" evidence="1">
    <location>
        <begin position="10"/>
        <end position="58"/>
    </location>
</feature>
<evidence type="ECO:0000259" key="1">
    <source>
        <dbReference type="PROSITE" id="PS50181"/>
    </source>
</evidence>
<dbReference type="Pfam" id="PF24758">
    <property type="entry name" value="LRR_At5g56370"/>
    <property type="match status" value="1"/>
</dbReference>
<evidence type="ECO:0000313" key="2">
    <source>
        <dbReference type="EMBL" id="KAL1552971.1"/>
    </source>
</evidence>
<dbReference type="InterPro" id="IPR050232">
    <property type="entry name" value="FBL13/AtMIF1-like"/>
</dbReference>
<dbReference type="EMBL" id="JBEAFC010000006">
    <property type="protein sequence ID" value="KAL1552971.1"/>
    <property type="molecule type" value="Genomic_DNA"/>
</dbReference>
<dbReference type="Proteomes" id="UP001567538">
    <property type="component" value="Unassembled WGS sequence"/>
</dbReference>
<evidence type="ECO:0000313" key="3">
    <source>
        <dbReference type="Proteomes" id="UP001567538"/>
    </source>
</evidence>
<dbReference type="InterPro" id="IPR055411">
    <property type="entry name" value="LRR_FXL15/At3g58940/PEG3-like"/>
</dbReference>
<comment type="caution">
    <text evidence="2">The sequence shown here is derived from an EMBL/GenBank/DDBJ whole genome shotgun (WGS) entry which is preliminary data.</text>
</comment>
<dbReference type="InterPro" id="IPR001810">
    <property type="entry name" value="F-box_dom"/>
</dbReference>
<dbReference type="AlphaFoldDB" id="A0ABD1HD88"/>
<keyword evidence="3" id="KW-1185">Reference proteome</keyword>
<dbReference type="InterPro" id="IPR032675">
    <property type="entry name" value="LRR_dom_sf"/>
</dbReference>
<sequence length="481" mass="55034">MENPKRCHHEDLLRDLPDVLIFDIFWRLPMTDVVGTSVLSKRWRNFWTTSPFLNFDNRAMLFGDDSKLRNFVNRALLRWNGKRVLKFKFNSRHMLASSMFNDVDSWVNFAQRNGVEEILLHVLCNPSTARRDLDGKEVYCVPPCFYSCSSLKELSLKSCNLEIHGNVQWNKLESLKIYAFRTSADVVTQILSATPRLKVFYLDYVDKGENLSIQSTSLKKLCIYKYVLGQEDLSVVSELRICTPNLETLEIKGLPYKKYLLTDVSSLTLVFLGSVPLSSLALVFHGSVPSDLVPYLQVWFSNALSQVFPSIQHAENVVLLDCCTKVLGAMKMKCSRSAFPNVKYLELRCGLHAYKKVVGVLEMFPRLNRLVIRDRKEDGHQDDPESVKFEASLPHESFLLRLRTIDVTWSEGPGVFPLIEALLKHASKLEEIVFQLNEIKLPAPSDSLFLVSQKLLGMRRSSTNCTINLTKSRLPSSERLR</sequence>